<dbReference type="WBParaSite" id="HPLM_0001077301-mRNA-1">
    <property type="protein sequence ID" value="HPLM_0001077301-mRNA-1"/>
    <property type="gene ID" value="HPLM_0001077301"/>
</dbReference>
<organism evidence="4">
    <name type="scientific">Haemonchus placei</name>
    <name type="common">Barber's pole worm</name>
    <dbReference type="NCBI Taxonomy" id="6290"/>
    <lineage>
        <taxon>Eukaryota</taxon>
        <taxon>Metazoa</taxon>
        <taxon>Ecdysozoa</taxon>
        <taxon>Nematoda</taxon>
        <taxon>Chromadorea</taxon>
        <taxon>Rhabditida</taxon>
        <taxon>Rhabditina</taxon>
        <taxon>Rhabditomorpha</taxon>
        <taxon>Strongyloidea</taxon>
        <taxon>Trichostrongylidae</taxon>
        <taxon>Haemonchus</taxon>
    </lineage>
</organism>
<feature type="compositionally biased region" description="Acidic residues" evidence="1">
    <location>
        <begin position="95"/>
        <end position="104"/>
    </location>
</feature>
<evidence type="ECO:0000313" key="2">
    <source>
        <dbReference type="EMBL" id="VDO41079.1"/>
    </source>
</evidence>
<proteinExistence type="predicted"/>
<feature type="compositionally biased region" description="Low complexity" evidence="1">
    <location>
        <begin position="27"/>
        <end position="41"/>
    </location>
</feature>
<dbReference type="OrthoDB" id="5864405at2759"/>
<evidence type="ECO:0000313" key="4">
    <source>
        <dbReference type="WBParaSite" id="HPLM_0001077301-mRNA-1"/>
    </source>
</evidence>
<accession>A0A0N4WII5</accession>
<dbReference type="AlphaFoldDB" id="A0A0N4WII5"/>
<feature type="region of interest" description="Disordered" evidence="1">
    <location>
        <begin position="1"/>
        <end position="111"/>
    </location>
</feature>
<sequence length="204" mass="21884">MASSSTRGRRTECELQPVVGGRGTQNSASAALFSSPSSRSSGVHHRTRSSSKSQSPPVKRVRTPKLPHTPQGSPRKSRGGRRRSSSAKLGTSADETTEEDDETTAAEMSERESQYFDPVRIQAIMAIALAVVPLMGSVDEGLFRIMPSGLPYGEYRPLAMVVIRLPWAEDGSAVSAVAAARCRGDDDECVRRSSPSVDCCAVMK</sequence>
<protein>
    <submittedName>
        <fullName evidence="2 4">Uncharacterized protein</fullName>
    </submittedName>
</protein>
<evidence type="ECO:0000256" key="1">
    <source>
        <dbReference type="SAM" id="MobiDB-lite"/>
    </source>
</evidence>
<evidence type="ECO:0000313" key="3">
    <source>
        <dbReference type="Proteomes" id="UP000268014"/>
    </source>
</evidence>
<reference evidence="4" key="1">
    <citation type="submission" date="2017-02" db="UniProtKB">
        <authorList>
            <consortium name="WormBaseParasite"/>
        </authorList>
    </citation>
    <scope>IDENTIFICATION</scope>
</reference>
<keyword evidence="3" id="KW-1185">Reference proteome</keyword>
<name>A0A0N4WII5_HAEPC</name>
<gene>
    <name evidence="2" type="ORF">HPLM_LOCUS10765</name>
</gene>
<dbReference type="EMBL" id="UZAF01017386">
    <property type="protein sequence ID" value="VDO41079.1"/>
    <property type="molecule type" value="Genomic_DNA"/>
</dbReference>
<feature type="compositionally biased region" description="Basic residues" evidence="1">
    <location>
        <begin position="75"/>
        <end position="85"/>
    </location>
</feature>
<dbReference type="Proteomes" id="UP000268014">
    <property type="component" value="Unassembled WGS sequence"/>
</dbReference>
<reference evidence="2 3" key="2">
    <citation type="submission" date="2018-11" db="EMBL/GenBank/DDBJ databases">
        <authorList>
            <consortium name="Pathogen Informatics"/>
        </authorList>
    </citation>
    <scope>NUCLEOTIDE SEQUENCE [LARGE SCALE GENOMIC DNA]</scope>
    <source>
        <strain evidence="2 3">MHpl1</strain>
    </source>
</reference>